<dbReference type="Pfam" id="PF10067">
    <property type="entry name" value="DUF2306"/>
    <property type="match status" value="1"/>
</dbReference>
<feature type="transmembrane region" description="Helical" evidence="1">
    <location>
        <begin position="142"/>
        <end position="163"/>
    </location>
</feature>
<keyword evidence="3" id="KW-1185">Reference proteome</keyword>
<keyword evidence="1" id="KW-0472">Membrane</keyword>
<feature type="transmembrane region" description="Helical" evidence="1">
    <location>
        <begin position="109"/>
        <end position="130"/>
    </location>
</feature>
<organism evidence="2 3">
    <name type="scientific">Microlunatus aurantiacus</name>
    <dbReference type="NCBI Taxonomy" id="446786"/>
    <lineage>
        <taxon>Bacteria</taxon>
        <taxon>Bacillati</taxon>
        <taxon>Actinomycetota</taxon>
        <taxon>Actinomycetes</taxon>
        <taxon>Propionibacteriales</taxon>
        <taxon>Propionibacteriaceae</taxon>
        <taxon>Microlunatus</taxon>
    </lineage>
</organism>
<feature type="transmembrane region" description="Helical" evidence="1">
    <location>
        <begin position="175"/>
        <end position="192"/>
    </location>
</feature>
<evidence type="ECO:0000256" key="1">
    <source>
        <dbReference type="SAM" id="Phobius"/>
    </source>
</evidence>
<sequence length="205" mass="21872">MPFALVALVLLPLFFGVLRLVELAGGPTLMPANPRLNASPVPVIVHIVSAVGYTVVGAFQFSAGLRRRRPGWHRAAGRVLVVLGLAVAFSALWLTLFYPRQPGTGALAYLFRLAFGSGMAAALVLGVTTIRRRDVARHRAWMIRAYALALGAATQVVTLGIGPALFGPSQLTHDLSLGAAWIINLTVAEHLIRRSAHRATVRVGS</sequence>
<reference evidence="3" key="1">
    <citation type="journal article" date="2019" name="Int. J. Syst. Evol. Microbiol.">
        <title>The Global Catalogue of Microorganisms (GCM) 10K type strain sequencing project: providing services to taxonomists for standard genome sequencing and annotation.</title>
        <authorList>
            <consortium name="The Broad Institute Genomics Platform"/>
            <consortium name="The Broad Institute Genome Sequencing Center for Infectious Disease"/>
            <person name="Wu L."/>
            <person name="Ma J."/>
        </authorList>
    </citation>
    <scope>NUCLEOTIDE SEQUENCE [LARGE SCALE GENOMIC DNA]</scope>
    <source>
        <strain evidence="3">JCM 16548</strain>
    </source>
</reference>
<comment type="caution">
    <text evidence="2">The sequence shown here is derived from an EMBL/GenBank/DDBJ whole genome shotgun (WGS) entry which is preliminary data.</text>
</comment>
<feature type="transmembrane region" description="Helical" evidence="1">
    <location>
        <begin position="75"/>
        <end position="97"/>
    </location>
</feature>
<feature type="transmembrane region" description="Helical" evidence="1">
    <location>
        <begin position="43"/>
        <end position="63"/>
    </location>
</feature>
<keyword evidence="1" id="KW-0812">Transmembrane</keyword>
<gene>
    <name evidence="2" type="ORF">GCM10022204_40760</name>
</gene>
<accession>A0ABP7ECX3</accession>
<dbReference type="EMBL" id="BAAAYX010000020">
    <property type="protein sequence ID" value="GAA3716779.1"/>
    <property type="molecule type" value="Genomic_DNA"/>
</dbReference>
<evidence type="ECO:0000313" key="3">
    <source>
        <dbReference type="Proteomes" id="UP001500051"/>
    </source>
</evidence>
<dbReference type="Proteomes" id="UP001500051">
    <property type="component" value="Unassembled WGS sequence"/>
</dbReference>
<dbReference type="InterPro" id="IPR018750">
    <property type="entry name" value="DUF2306_membrane"/>
</dbReference>
<keyword evidence="1" id="KW-1133">Transmembrane helix</keyword>
<proteinExistence type="predicted"/>
<name>A0ABP7ECX3_9ACTN</name>
<protein>
    <submittedName>
        <fullName evidence="2">DUF2306 domain-containing protein</fullName>
    </submittedName>
</protein>
<evidence type="ECO:0000313" key="2">
    <source>
        <dbReference type="EMBL" id="GAA3716779.1"/>
    </source>
</evidence>